<dbReference type="InterPro" id="IPR049315">
    <property type="entry name" value="GDC-P_N"/>
</dbReference>
<reference evidence="4" key="1">
    <citation type="journal article" date="2019" name="Int. J. Syst. Evol. Microbiol.">
        <title>The Global Catalogue of Microorganisms (GCM) 10K type strain sequencing project: providing services to taxonomists for standard genome sequencing and annotation.</title>
        <authorList>
            <consortium name="The Broad Institute Genomics Platform"/>
            <consortium name="The Broad Institute Genome Sequencing Center for Infectious Disease"/>
            <person name="Wu L."/>
            <person name="Ma J."/>
        </authorList>
    </citation>
    <scope>NUCLEOTIDE SEQUENCE [LARGE SCALE GENOMIC DNA]</scope>
    <source>
        <strain evidence="4">CCUG 39402</strain>
    </source>
</reference>
<dbReference type="EMBL" id="JBHSRS010000084">
    <property type="protein sequence ID" value="MFC6284436.1"/>
    <property type="molecule type" value="Genomic_DNA"/>
</dbReference>
<comment type="caution">
    <text evidence="3">The sequence shown here is derived from an EMBL/GenBank/DDBJ whole genome shotgun (WGS) entry which is preliminary data.</text>
</comment>
<evidence type="ECO:0000259" key="2">
    <source>
        <dbReference type="Pfam" id="PF02347"/>
    </source>
</evidence>
<dbReference type="RefSeq" id="WP_371438697.1">
    <property type="nucleotide sequence ID" value="NZ_JBHSRS010000084.1"/>
</dbReference>
<keyword evidence="1 3" id="KW-0560">Oxidoreductase</keyword>
<dbReference type="InterPro" id="IPR023010">
    <property type="entry name" value="GcvPA"/>
</dbReference>
<organism evidence="3 4">
    <name type="scientific">Polaromonas aquatica</name>
    <dbReference type="NCBI Taxonomy" id="332657"/>
    <lineage>
        <taxon>Bacteria</taxon>
        <taxon>Pseudomonadati</taxon>
        <taxon>Pseudomonadota</taxon>
        <taxon>Betaproteobacteria</taxon>
        <taxon>Burkholderiales</taxon>
        <taxon>Comamonadaceae</taxon>
        <taxon>Polaromonas</taxon>
    </lineage>
</organism>
<gene>
    <name evidence="3" type="primary">gcvPA</name>
    <name evidence="3" type="ORF">ACFQND_24700</name>
</gene>
<dbReference type="PANTHER" id="PTHR42806:SF1">
    <property type="entry name" value="GLYCINE DEHYDROGENASE (DECARBOXYLATING)"/>
    <property type="match status" value="1"/>
</dbReference>
<sequence>MNQRQHEFMLEQKPVGYNVHTGSDVQSMLEVMGLHSIEQLFEDVPAKVRLRRELDIPPALSEWDLMRDVRAMADMNSTVLSHASFLGGGAYEHYIPSVVDAIVSRGEFLTAYTPYQPEMSQGLLQALFEFQLLVGRLLGQECVNCSVYDGATALAEACWMMCSASGKRRVIVAQAIWPEYQEVLSTYLEPRGVTIDYVAQHPVTGLACPAAVSVLVAGGDIAGVVLQSPNALGVIEDVAVMAEICKIHQALLCVCVNPLLCGWLEAPGKLGADIVVCEGQPLGLPLSAGGPYVGIIACAKPLERYLPGRLVGRVHDLNGKLGYALVKEDREQHVARDKATSHICSNQALNAIRVAIYLACLGEANFMRIAQANAANAALLCDLLTALPGVRLLRTGVHFNEFALELPMDAMQFSLRMRKLGIFAGVPVARSLAGHERGLLVAVTETKNRADIEAYARHAGACLDAS</sequence>
<keyword evidence="4" id="KW-1185">Reference proteome</keyword>
<dbReference type="Proteomes" id="UP001596270">
    <property type="component" value="Unassembled WGS sequence"/>
</dbReference>
<dbReference type="NCBIfam" id="NF001696">
    <property type="entry name" value="PRK00451.1"/>
    <property type="match status" value="1"/>
</dbReference>
<dbReference type="InterPro" id="IPR015424">
    <property type="entry name" value="PyrdxlP-dep_Trfase"/>
</dbReference>
<evidence type="ECO:0000256" key="1">
    <source>
        <dbReference type="ARBA" id="ARBA00023002"/>
    </source>
</evidence>
<protein>
    <submittedName>
        <fullName evidence="3">Aminomethyl-transferring glycine dehydrogenase subunit GcvPA</fullName>
        <ecNumber evidence="3">1.4.4.2</ecNumber>
    </submittedName>
</protein>
<dbReference type="Gene3D" id="3.90.1150.10">
    <property type="entry name" value="Aspartate Aminotransferase, domain 1"/>
    <property type="match status" value="1"/>
</dbReference>
<evidence type="ECO:0000313" key="3">
    <source>
        <dbReference type="EMBL" id="MFC6284436.1"/>
    </source>
</evidence>
<dbReference type="Gene3D" id="3.40.640.10">
    <property type="entry name" value="Type I PLP-dependent aspartate aminotransferase-like (Major domain)"/>
    <property type="match status" value="1"/>
</dbReference>
<dbReference type="SUPFAM" id="SSF53383">
    <property type="entry name" value="PLP-dependent transferases"/>
    <property type="match status" value="1"/>
</dbReference>
<evidence type="ECO:0000313" key="4">
    <source>
        <dbReference type="Proteomes" id="UP001596270"/>
    </source>
</evidence>
<accession>A0ABW1U6X1</accession>
<dbReference type="GO" id="GO:0004375">
    <property type="term" value="F:glycine dehydrogenase (decarboxylating) activity"/>
    <property type="evidence" value="ECO:0007669"/>
    <property type="project" value="UniProtKB-EC"/>
</dbReference>
<dbReference type="InterPro" id="IPR015422">
    <property type="entry name" value="PyrdxlP-dep_Trfase_small"/>
</dbReference>
<name>A0ABW1U6X1_9BURK</name>
<dbReference type="InterPro" id="IPR015421">
    <property type="entry name" value="PyrdxlP-dep_Trfase_major"/>
</dbReference>
<dbReference type="EC" id="1.4.4.2" evidence="3"/>
<dbReference type="PANTHER" id="PTHR42806">
    <property type="entry name" value="GLYCINE CLEAVAGE SYSTEM P-PROTEIN"/>
    <property type="match status" value="1"/>
</dbReference>
<feature type="domain" description="Glycine cleavage system P-protein N-terminal" evidence="2">
    <location>
        <begin position="21"/>
        <end position="454"/>
    </location>
</feature>
<dbReference type="Pfam" id="PF02347">
    <property type="entry name" value="GDC-P"/>
    <property type="match status" value="1"/>
</dbReference>
<proteinExistence type="predicted"/>